<dbReference type="EMBL" id="CAADJD010000021">
    <property type="protein sequence ID" value="VFS71517.1"/>
    <property type="molecule type" value="Genomic_DNA"/>
</dbReference>
<dbReference type="InterPro" id="IPR022737">
    <property type="entry name" value="RapA_C"/>
</dbReference>
<dbReference type="Proteomes" id="UP000401081">
    <property type="component" value="Unassembled WGS sequence"/>
</dbReference>
<name>A0A485BCU3_KLUCR</name>
<evidence type="ECO:0000313" key="2">
    <source>
        <dbReference type="EMBL" id="VFS71517.1"/>
    </source>
</evidence>
<sequence>MNAVQQDVHAILQLGEGQIAKAAQALIDGARQEADEKLSAELSRLEALKAVNPNIRDDELSAIESNRQQVMESLSQAGWRLDALRLIVVTHQ</sequence>
<evidence type="ECO:0000313" key="3">
    <source>
        <dbReference type="Proteomes" id="UP000401081"/>
    </source>
</evidence>
<keyword evidence="3" id="KW-1185">Reference proteome</keyword>
<dbReference type="Gene3D" id="6.10.140.1500">
    <property type="match status" value="1"/>
</dbReference>
<reference evidence="2 3" key="1">
    <citation type="submission" date="2019-03" db="EMBL/GenBank/DDBJ databases">
        <authorList>
            <consortium name="Pathogen Informatics"/>
        </authorList>
    </citation>
    <scope>NUCLEOTIDE SEQUENCE [LARGE SCALE GENOMIC DNA]</scope>
    <source>
        <strain evidence="2 3">NCTC12993</strain>
    </source>
</reference>
<protein>
    <submittedName>
        <fullName evidence="2">RNA polymerase-associated protein rapA</fullName>
        <ecNumber evidence="2">3.6.4.-</ecNumber>
    </submittedName>
</protein>
<gene>
    <name evidence="2" type="primary">rapA_1</name>
    <name evidence="2" type="ORF">NCTC12993_04665</name>
</gene>
<accession>A0A485BCU3</accession>
<proteinExistence type="predicted"/>
<organism evidence="2 3">
    <name type="scientific">Kluyvera cryocrescens</name>
    <name type="common">Kluyvera citrophila</name>
    <dbReference type="NCBI Taxonomy" id="580"/>
    <lineage>
        <taxon>Bacteria</taxon>
        <taxon>Pseudomonadati</taxon>
        <taxon>Pseudomonadota</taxon>
        <taxon>Gammaproteobacteria</taxon>
        <taxon>Enterobacterales</taxon>
        <taxon>Enterobacteriaceae</taxon>
        <taxon>Kluyvera</taxon>
    </lineage>
</organism>
<evidence type="ECO:0000259" key="1">
    <source>
        <dbReference type="Pfam" id="PF12137"/>
    </source>
</evidence>
<dbReference type="EC" id="3.6.4.-" evidence="2"/>
<dbReference type="Pfam" id="PF12137">
    <property type="entry name" value="RapA_C"/>
    <property type="match status" value="1"/>
</dbReference>
<dbReference type="AlphaFoldDB" id="A0A485BCU3"/>
<keyword evidence="2" id="KW-0378">Hydrolase</keyword>
<feature type="domain" description="RNA polymerase recycling bacterial C-terminal" evidence="1">
    <location>
        <begin position="2"/>
        <end position="89"/>
    </location>
</feature>
<dbReference type="GO" id="GO:0016817">
    <property type="term" value="F:hydrolase activity, acting on acid anhydrides"/>
    <property type="evidence" value="ECO:0007669"/>
    <property type="project" value="InterPro"/>
</dbReference>